<keyword evidence="6" id="KW-0479">Metal-binding</keyword>
<keyword evidence="7 11" id="KW-0732">Signal</keyword>
<dbReference type="FunFam" id="3.90.780.10:FF:000002">
    <property type="entry name" value="Bifunctional 2',3'-cyclic-nucleotide 2'-phosphodiesterase/3'-nucleotidase"/>
    <property type="match status" value="1"/>
</dbReference>
<gene>
    <name evidence="14" type="ORF">SAMN02583745_01265</name>
</gene>
<evidence type="ECO:0000256" key="10">
    <source>
        <dbReference type="ARBA" id="ARBA00023268"/>
    </source>
</evidence>
<dbReference type="PRINTS" id="PR01607">
    <property type="entry name" value="APYRASEFAMLY"/>
</dbReference>
<keyword evidence="15" id="KW-1185">Reference proteome</keyword>
<feature type="domain" description="Calcineurin-like phosphoesterase" evidence="12">
    <location>
        <begin position="30"/>
        <end position="266"/>
    </location>
</feature>
<comment type="subcellular location">
    <subcellularLocation>
        <location evidence="4">Cell envelope</location>
    </subcellularLocation>
</comment>
<keyword evidence="9 11" id="KW-0378">Hydrolase</keyword>
<feature type="chain" id="PRO_5017098274" evidence="11">
    <location>
        <begin position="26"/>
        <end position="655"/>
    </location>
</feature>
<dbReference type="GO" id="GO:0009166">
    <property type="term" value="P:nucleotide catabolic process"/>
    <property type="evidence" value="ECO:0007669"/>
    <property type="project" value="InterPro"/>
</dbReference>
<dbReference type="AlphaFoldDB" id="A0A1I0BJX2"/>
<dbReference type="InterPro" id="IPR006146">
    <property type="entry name" value="5'-Nucleotdase_CS"/>
</dbReference>
<evidence type="ECO:0000256" key="8">
    <source>
        <dbReference type="ARBA" id="ARBA00022741"/>
    </source>
</evidence>
<dbReference type="PANTHER" id="PTHR11575:SF6">
    <property type="entry name" value="2',3'-CYCLIC-NUCLEOTIDE 2'-PHOSPHODIESTERASE_3'-NUCLEOTIDASE"/>
    <property type="match status" value="1"/>
</dbReference>
<evidence type="ECO:0000256" key="7">
    <source>
        <dbReference type="ARBA" id="ARBA00022729"/>
    </source>
</evidence>
<evidence type="ECO:0000313" key="15">
    <source>
        <dbReference type="Proteomes" id="UP000242642"/>
    </source>
</evidence>
<dbReference type="EMBL" id="FOHV01000008">
    <property type="protein sequence ID" value="SET06566.1"/>
    <property type="molecule type" value="Genomic_DNA"/>
</dbReference>
<dbReference type="PROSITE" id="PS00785">
    <property type="entry name" value="5_NUCLEOTIDASE_1"/>
    <property type="match status" value="1"/>
</dbReference>
<comment type="similarity">
    <text evidence="5 11">Belongs to the 5'-nucleotidase family.</text>
</comment>
<comment type="catalytic activity">
    <reaction evidence="2">
        <text>a nucleoside 2',3'-cyclic phosphate + H2O = a nucleoside 3'-phosphate + H(+)</text>
        <dbReference type="Rhea" id="RHEA:19621"/>
        <dbReference type="ChEBI" id="CHEBI:15377"/>
        <dbReference type="ChEBI" id="CHEBI:15378"/>
        <dbReference type="ChEBI" id="CHEBI:66949"/>
        <dbReference type="ChEBI" id="CHEBI:66954"/>
        <dbReference type="EC" id="3.1.4.16"/>
    </reaction>
</comment>
<evidence type="ECO:0000256" key="11">
    <source>
        <dbReference type="RuleBase" id="RU362119"/>
    </source>
</evidence>
<name>A0A1I0BJX2_9GAMM</name>
<comment type="cofactor">
    <cofactor evidence="3">
        <name>a divalent metal cation</name>
        <dbReference type="ChEBI" id="CHEBI:60240"/>
    </cofactor>
</comment>
<dbReference type="InterPro" id="IPR006179">
    <property type="entry name" value="5_nucleotidase/apyrase"/>
</dbReference>
<dbReference type="SUPFAM" id="SSF56300">
    <property type="entry name" value="Metallo-dependent phosphatases"/>
    <property type="match status" value="1"/>
</dbReference>
<feature type="domain" description="5'-Nucleotidase C-terminal" evidence="13">
    <location>
        <begin position="362"/>
        <end position="555"/>
    </location>
</feature>
<feature type="signal peptide" evidence="11">
    <location>
        <begin position="1"/>
        <end position="25"/>
    </location>
</feature>
<dbReference type="InterPro" id="IPR006294">
    <property type="entry name" value="Cyc_nuc_PDE_nucleotidase"/>
</dbReference>
<dbReference type="InterPro" id="IPR008334">
    <property type="entry name" value="5'-Nucleotdase_C"/>
</dbReference>
<dbReference type="GO" id="GO:0008663">
    <property type="term" value="F:2',3'-cyclic-nucleotide 2'-phosphodiesterase activity"/>
    <property type="evidence" value="ECO:0007669"/>
    <property type="project" value="UniProtKB-EC"/>
</dbReference>
<dbReference type="RefSeq" id="WP_245711034.1">
    <property type="nucleotide sequence ID" value="NZ_FOHV01000008.1"/>
</dbReference>
<dbReference type="PROSITE" id="PS00786">
    <property type="entry name" value="5_NUCLEOTIDASE_2"/>
    <property type="match status" value="1"/>
</dbReference>
<dbReference type="InterPro" id="IPR029052">
    <property type="entry name" value="Metallo-depent_PP-like"/>
</dbReference>
<dbReference type="Pfam" id="PF02872">
    <property type="entry name" value="5_nucleotid_C"/>
    <property type="match status" value="1"/>
</dbReference>
<evidence type="ECO:0000256" key="1">
    <source>
        <dbReference type="ARBA" id="ARBA00000527"/>
    </source>
</evidence>
<dbReference type="Pfam" id="PF00149">
    <property type="entry name" value="Metallophos"/>
    <property type="match status" value="1"/>
</dbReference>
<dbReference type="GO" id="GO:0046872">
    <property type="term" value="F:metal ion binding"/>
    <property type="evidence" value="ECO:0007669"/>
    <property type="project" value="UniProtKB-KW"/>
</dbReference>
<evidence type="ECO:0000256" key="6">
    <source>
        <dbReference type="ARBA" id="ARBA00022723"/>
    </source>
</evidence>
<dbReference type="Gene3D" id="3.90.780.10">
    <property type="entry name" value="5'-Nucleotidase, C-terminal domain"/>
    <property type="match status" value="1"/>
</dbReference>
<protein>
    <submittedName>
        <fullName evidence="14">2',3'-cyclic-nucleotide 2'-phosphodiesterase / 3'-nucleotidase</fullName>
    </submittedName>
</protein>
<evidence type="ECO:0000256" key="5">
    <source>
        <dbReference type="ARBA" id="ARBA00006654"/>
    </source>
</evidence>
<organism evidence="14 15">
    <name type="scientific">Thorsellia anophelis DSM 18579</name>
    <dbReference type="NCBI Taxonomy" id="1123402"/>
    <lineage>
        <taxon>Bacteria</taxon>
        <taxon>Pseudomonadati</taxon>
        <taxon>Pseudomonadota</taxon>
        <taxon>Gammaproteobacteria</taxon>
        <taxon>Enterobacterales</taxon>
        <taxon>Thorselliaceae</taxon>
        <taxon>Thorsellia</taxon>
    </lineage>
</organism>
<dbReference type="PANTHER" id="PTHR11575">
    <property type="entry name" value="5'-NUCLEOTIDASE-RELATED"/>
    <property type="match status" value="1"/>
</dbReference>
<keyword evidence="8 11" id="KW-0547">Nucleotide-binding</keyword>
<dbReference type="STRING" id="1123402.SAMN02583745_01265"/>
<keyword evidence="10" id="KW-0511">Multifunctional enzyme</keyword>
<reference evidence="15" key="1">
    <citation type="submission" date="2016-10" db="EMBL/GenBank/DDBJ databases">
        <authorList>
            <person name="Varghese N."/>
            <person name="Submissions S."/>
        </authorList>
    </citation>
    <scope>NUCLEOTIDE SEQUENCE [LARGE SCALE GENOMIC DNA]</scope>
    <source>
        <strain evidence="15">DSM 18579</strain>
    </source>
</reference>
<proteinExistence type="inferred from homology"/>
<sequence>MLIKPVKFICFLIALGGCMTKLATADVIKLRVLATSDIHANMMDYDYYRLEPTEKFGLTRTASLIKQARLETENTVLIDNGDLIQGSPLGDYIASKGLTDEELHPVMLAMNSLDYTVATLGNHEFNYGLPFLNQVLKGANFPYVNANILDAQTNAPYFTPYTIIPTPVKTIKGDTVTLNIGYIGFIAPKITIWDKQHLDGKVVTEDIITSAKKWVPKMKAQGADLIIAINHSGIDASGYVNGMENAGFYLSEVPNIDAIITGHSHSVFPSSKFDGLPHVDINNGLINGTPTVMPGFWGDHLGVIDITLDNQNGNWSVVQAHAKSRPIFDATSKSALVEADIELINLLSTAHDATQHYVNQPIGKSKNNLYGYLALIQDSPTIQIVNQAQITYVQNVLDKDGSLEKLPILSAAAPFKAGGRDSYAVSYTEVDKGELTYRNAADLYLYPNTLTVVKITGEEVQQWLECSAGQFNQIDIENDNPQELINFNDFRSYNFDVIDGVSYEIDITQPARYDGDCNLINPDVSRIVNLTFEGKPIVKSDLFYVVTNNYRGFGGKFAGTGSDKVVIAAPDENRAILASYITEVSALEGQIDIQADNNWRLRPIVSDKTLDIRFGTAGHDKAHNYIKSGAKVNLISLKRDPEGIEIYRLDLQSKK</sequence>
<dbReference type="NCBIfam" id="TIGR01390">
    <property type="entry name" value="CycNucDiestase"/>
    <property type="match status" value="1"/>
</dbReference>
<dbReference type="Gene3D" id="3.60.21.10">
    <property type="match status" value="1"/>
</dbReference>
<dbReference type="GO" id="GO:0000166">
    <property type="term" value="F:nucleotide binding"/>
    <property type="evidence" value="ECO:0007669"/>
    <property type="project" value="UniProtKB-KW"/>
</dbReference>
<accession>A0A1I0BJX2</accession>
<evidence type="ECO:0000259" key="13">
    <source>
        <dbReference type="Pfam" id="PF02872"/>
    </source>
</evidence>
<dbReference type="NCBIfam" id="NF006938">
    <property type="entry name" value="PRK09420.1"/>
    <property type="match status" value="1"/>
</dbReference>
<dbReference type="PROSITE" id="PS51257">
    <property type="entry name" value="PROKAR_LIPOPROTEIN"/>
    <property type="match status" value="1"/>
</dbReference>
<evidence type="ECO:0000259" key="12">
    <source>
        <dbReference type="Pfam" id="PF00149"/>
    </source>
</evidence>
<dbReference type="Proteomes" id="UP000242642">
    <property type="component" value="Unassembled WGS sequence"/>
</dbReference>
<comment type="catalytic activity">
    <reaction evidence="1">
        <text>a ribonucleoside 3'-phosphate + H2O = a ribonucleoside + phosphate</text>
        <dbReference type="Rhea" id="RHEA:10144"/>
        <dbReference type="ChEBI" id="CHEBI:13197"/>
        <dbReference type="ChEBI" id="CHEBI:15377"/>
        <dbReference type="ChEBI" id="CHEBI:18254"/>
        <dbReference type="ChEBI" id="CHEBI:43474"/>
        <dbReference type="EC" id="3.1.3.6"/>
    </reaction>
</comment>
<evidence type="ECO:0000256" key="3">
    <source>
        <dbReference type="ARBA" id="ARBA00001968"/>
    </source>
</evidence>
<dbReference type="InterPro" id="IPR041827">
    <property type="entry name" value="CpdB_N"/>
</dbReference>
<dbReference type="GO" id="GO:0030288">
    <property type="term" value="C:outer membrane-bounded periplasmic space"/>
    <property type="evidence" value="ECO:0007669"/>
    <property type="project" value="TreeGrafter"/>
</dbReference>
<dbReference type="InterPro" id="IPR036907">
    <property type="entry name" value="5'-Nucleotdase_C_sf"/>
</dbReference>
<evidence type="ECO:0000256" key="9">
    <source>
        <dbReference type="ARBA" id="ARBA00022801"/>
    </source>
</evidence>
<dbReference type="CDD" id="cd07410">
    <property type="entry name" value="MPP_CpdB_N"/>
    <property type="match status" value="1"/>
</dbReference>
<dbReference type="SUPFAM" id="SSF55816">
    <property type="entry name" value="5'-nucleotidase (syn. UDP-sugar hydrolase), C-terminal domain"/>
    <property type="match status" value="1"/>
</dbReference>
<evidence type="ECO:0000256" key="2">
    <source>
        <dbReference type="ARBA" id="ARBA00001730"/>
    </source>
</evidence>
<evidence type="ECO:0000256" key="4">
    <source>
        <dbReference type="ARBA" id="ARBA00004196"/>
    </source>
</evidence>
<dbReference type="GO" id="GO:0008254">
    <property type="term" value="F:3'-nucleotidase activity"/>
    <property type="evidence" value="ECO:0007669"/>
    <property type="project" value="UniProtKB-EC"/>
</dbReference>
<dbReference type="InterPro" id="IPR004843">
    <property type="entry name" value="Calcineurin-like_PHP"/>
</dbReference>
<evidence type="ECO:0000313" key="14">
    <source>
        <dbReference type="EMBL" id="SET06566.1"/>
    </source>
</evidence>